<dbReference type="RefSeq" id="WP_344502515.1">
    <property type="nucleotide sequence ID" value="NZ_BAAAQD010000005.1"/>
</dbReference>
<evidence type="ECO:0000313" key="3">
    <source>
        <dbReference type="Proteomes" id="UP001501470"/>
    </source>
</evidence>
<evidence type="ECO:0000259" key="1">
    <source>
        <dbReference type="PROSITE" id="PS50995"/>
    </source>
</evidence>
<dbReference type="PANTHER" id="PTHR33164">
    <property type="entry name" value="TRANSCRIPTIONAL REGULATOR, MARR FAMILY"/>
    <property type="match status" value="1"/>
</dbReference>
<evidence type="ECO:0000313" key="2">
    <source>
        <dbReference type="EMBL" id="GAA1513679.1"/>
    </source>
</evidence>
<dbReference type="EMBL" id="BAAAQD010000005">
    <property type="protein sequence ID" value="GAA1513679.1"/>
    <property type="molecule type" value="Genomic_DNA"/>
</dbReference>
<comment type="caution">
    <text evidence="2">The sequence shown here is derived from an EMBL/GenBank/DDBJ whole genome shotgun (WGS) entry which is preliminary data.</text>
</comment>
<dbReference type="PANTHER" id="PTHR33164:SF57">
    <property type="entry name" value="MARR-FAMILY TRANSCRIPTIONAL REGULATOR"/>
    <property type="match status" value="1"/>
</dbReference>
<accession>A0ABP4L4S4</accession>
<dbReference type="InterPro" id="IPR036390">
    <property type="entry name" value="WH_DNA-bd_sf"/>
</dbReference>
<feature type="domain" description="HTH marR-type" evidence="1">
    <location>
        <begin position="1"/>
        <end position="131"/>
    </location>
</feature>
<proteinExistence type="predicted"/>
<dbReference type="Pfam" id="PF12802">
    <property type="entry name" value="MarR_2"/>
    <property type="match status" value="1"/>
</dbReference>
<dbReference type="InterPro" id="IPR000835">
    <property type="entry name" value="HTH_MarR-typ"/>
</dbReference>
<dbReference type="Proteomes" id="UP001501470">
    <property type="component" value="Unassembled WGS sequence"/>
</dbReference>
<dbReference type="InterPro" id="IPR036388">
    <property type="entry name" value="WH-like_DNA-bd_sf"/>
</dbReference>
<organism evidence="2 3">
    <name type="scientific">Dactylosporangium maewongense</name>
    <dbReference type="NCBI Taxonomy" id="634393"/>
    <lineage>
        <taxon>Bacteria</taxon>
        <taxon>Bacillati</taxon>
        <taxon>Actinomycetota</taxon>
        <taxon>Actinomycetes</taxon>
        <taxon>Micromonosporales</taxon>
        <taxon>Micromonosporaceae</taxon>
        <taxon>Dactylosporangium</taxon>
    </lineage>
</organism>
<dbReference type="PROSITE" id="PS50995">
    <property type="entry name" value="HTH_MARR_2"/>
    <property type="match status" value="1"/>
</dbReference>
<reference evidence="3" key="1">
    <citation type="journal article" date="2019" name="Int. J. Syst. Evol. Microbiol.">
        <title>The Global Catalogue of Microorganisms (GCM) 10K type strain sequencing project: providing services to taxonomists for standard genome sequencing and annotation.</title>
        <authorList>
            <consortium name="The Broad Institute Genomics Platform"/>
            <consortium name="The Broad Institute Genome Sequencing Center for Infectious Disease"/>
            <person name="Wu L."/>
            <person name="Ma J."/>
        </authorList>
    </citation>
    <scope>NUCLEOTIDE SEQUENCE [LARGE SCALE GENOMIC DNA]</scope>
    <source>
        <strain evidence="3">JCM 15933</strain>
    </source>
</reference>
<protein>
    <recommendedName>
        <fullName evidence="1">HTH marR-type domain-containing protein</fullName>
    </recommendedName>
</protein>
<dbReference type="Gene3D" id="1.10.10.10">
    <property type="entry name" value="Winged helix-like DNA-binding domain superfamily/Winged helix DNA-binding domain"/>
    <property type="match status" value="1"/>
</dbReference>
<dbReference type="InterPro" id="IPR039422">
    <property type="entry name" value="MarR/SlyA-like"/>
</dbReference>
<sequence>MLRDDLYELMKVLRVLKHRRRHPVLPSGTVGLLQAIDRSDGGRHLKEVAARCALDQSTTSRAVSAASQAGLVRRVPDPHDGRATLLELTPAGRQTLADAVAWYDDLLAGALRDWSPEDLEHFSGYLRRFANDLHLEATR</sequence>
<name>A0ABP4L4S4_9ACTN</name>
<keyword evidence="3" id="KW-1185">Reference proteome</keyword>
<dbReference type="SUPFAM" id="SSF46785">
    <property type="entry name" value="Winged helix' DNA-binding domain"/>
    <property type="match status" value="1"/>
</dbReference>
<dbReference type="SMART" id="SM00347">
    <property type="entry name" value="HTH_MARR"/>
    <property type="match status" value="1"/>
</dbReference>
<gene>
    <name evidence="2" type="ORF">GCM10009827_030340</name>
</gene>